<evidence type="ECO:0000313" key="12">
    <source>
        <dbReference type="EMBL" id="RJF88496.1"/>
    </source>
</evidence>
<dbReference type="EMBL" id="QYUK01000011">
    <property type="protein sequence ID" value="RJF88496.1"/>
    <property type="molecule type" value="Genomic_DNA"/>
</dbReference>
<dbReference type="Proteomes" id="UP000284605">
    <property type="component" value="Unassembled WGS sequence"/>
</dbReference>
<evidence type="ECO:0000256" key="3">
    <source>
        <dbReference type="ARBA" id="ARBA00022630"/>
    </source>
</evidence>
<reference evidence="12 13" key="1">
    <citation type="submission" date="2018-09" db="EMBL/GenBank/DDBJ databases">
        <authorList>
            <person name="Zhu H."/>
        </authorList>
    </citation>
    <scope>NUCLEOTIDE SEQUENCE [LARGE SCALE GENOMIC DNA]</scope>
    <source>
        <strain evidence="12 13">K1W22B-8</strain>
    </source>
</reference>
<dbReference type="EC" id="2.7.1.180" evidence="1 10"/>
<dbReference type="SUPFAM" id="SSF143631">
    <property type="entry name" value="ApbE-like"/>
    <property type="match status" value="1"/>
</dbReference>
<comment type="catalytic activity">
    <reaction evidence="9 10">
        <text>L-threonyl-[protein] + FAD = FMN-L-threonyl-[protein] + AMP + H(+)</text>
        <dbReference type="Rhea" id="RHEA:36847"/>
        <dbReference type="Rhea" id="RHEA-COMP:11060"/>
        <dbReference type="Rhea" id="RHEA-COMP:11061"/>
        <dbReference type="ChEBI" id="CHEBI:15378"/>
        <dbReference type="ChEBI" id="CHEBI:30013"/>
        <dbReference type="ChEBI" id="CHEBI:57692"/>
        <dbReference type="ChEBI" id="CHEBI:74257"/>
        <dbReference type="ChEBI" id="CHEBI:456215"/>
        <dbReference type="EC" id="2.7.1.180"/>
    </reaction>
</comment>
<dbReference type="PIRSF" id="PIRSF006268">
    <property type="entry name" value="ApbE"/>
    <property type="match status" value="1"/>
</dbReference>
<feature type="binding site" evidence="11">
    <location>
        <position position="183"/>
    </location>
    <ligand>
        <name>Mg(2+)</name>
        <dbReference type="ChEBI" id="CHEBI:18420"/>
    </ligand>
</feature>
<dbReference type="RefSeq" id="WP_119779131.1">
    <property type="nucleotide sequence ID" value="NZ_QYUK01000011.1"/>
</dbReference>
<evidence type="ECO:0000256" key="2">
    <source>
        <dbReference type="ARBA" id="ARBA00016337"/>
    </source>
</evidence>
<dbReference type="InterPro" id="IPR006311">
    <property type="entry name" value="TAT_signal"/>
</dbReference>
<evidence type="ECO:0000256" key="10">
    <source>
        <dbReference type="PIRNR" id="PIRNR006268"/>
    </source>
</evidence>
<dbReference type="GO" id="GO:0016740">
    <property type="term" value="F:transferase activity"/>
    <property type="evidence" value="ECO:0007669"/>
    <property type="project" value="UniProtKB-UniRule"/>
</dbReference>
<evidence type="ECO:0000256" key="11">
    <source>
        <dbReference type="PIRSR" id="PIRSR006268-2"/>
    </source>
</evidence>
<dbReference type="PANTHER" id="PTHR30040">
    <property type="entry name" value="THIAMINE BIOSYNTHESIS LIPOPROTEIN APBE"/>
    <property type="match status" value="1"/>
</dbReference>
<evidence type="ECO:0000256" key="7">
    <source>
        <dbReference type="ARBA" id="ARBA00022842"/>
    </source>
</evidence>
<feature type="binding site" evidence="11">
    <location>
        <position position="298"/>
    </location>
    <ligand>
        <name>Mg(2+)</name>
        <dbReference type="ChEBI" id="CHEBI:18420"/>
    </ligand>
</feature>
<organism evidence="12 13">
    <name type="scientific">Oleomonas cavernae</name>
    <dbReference type="NCBI Taxonomy" id="2320859"/>
    <lineage>
        <taxon>Bacteria</taxon>
        <taxon>Pseudomonadati</taxon>
        <taxon>Pseudomonadota</taxon>
        <taxon>Alphaproteobacteria</taxon>
        <taxon>Acetobacterales</taxon>
        <taxon>Acetobacteraceae</taxon>
        <taxon>Oleomonas</taxon>
    </lineage>
</organism>
<dbReference type="OrthoDB" id="9778595at2"/>
<keyword evidence="5 10" id="KW-0479">Metal-binding</keyword>
<evidence type="ECO:0000256" key="4">
    <source>
        <dbReference type="ARBA" id="ARBA00022679"/>
    </source>
</evidence>
<dbReference type="Gene3D" id="3.10.520.10">
    <property type="entry name" value="ApbE-like domains"/>
    <property type="match status" value="1"/>
</dbReference>
<evidence type="ECO:0000256" key="8">
    <source>
        <dbReference type="ARBA" id="ARBA00031306"/>
    </source>
</evidence>
<name>A0A418WES9_9PROT</name>
<dbReference type="InterPro" id="IPR003374">
    <property type="entry name" value="ApbE-like_sf"/>
</dbReference>
<evidence type="ECO:0000256" key="5">
    <source>
        <dbReference type="ARBA" id="ARBA00022723"/>
    </source>
</evidence>
<keyword evidence="7 10" id="KW-0460">Magnesium</keyword>
<evidence type="ECO:0000256" key="6">
    <source>
        <dbReference type="ARBA" id="ARBA00022827"/>
    </source>
</evidence>
<dbReference type="GO" id="GO:0046872">
    <property type="term" value="F:metal ion binding"/>
    <property type="evidence" value="ECO:0007669"/>
    <property type="project" value="UniProtKB-UniRule"/>
</dbReference>
<gene>
    <name evidence="12" type="ORF">D3874_16995</name>
</gene>
<sequence>MTADGKGPDRRFVLGLAAAGCAGLALGADIVLARRPEASMVRRSGLAFGTTVSVTLVDDGAAAIEPAFEAAFAAIRAIERAANLFDPGSEIARLNRDGRLDHPSADFLAMVRFALHLAEATDGAFDPTVQPIWCAWRDAHLQGRMPDAATLAAAVTRVGYRAVRVAEAAVAFAGNGMGLTLNALAQGLATDRVMAAVAACGIRNAFIDTGELGARGGRPNRGPWRVGIADPRAVGRLLTEFSLADRRFVATSADNQTFWTPDFAEHHIVEPWSGHSPRALAECAIVASSGLMADGLSTAAMVVGPARVGDLLALDPGAIAYLVDKAGRTAALGPGIGAV</sequence>
<keyword evidence="13" id="KW-1185">Reference proteome</keyword>
<comment type="cofactor">
    <cofactor evidence="11">
        <name>Mg(2+)</name>
        <dbReference type="ChEBI" id="CHEBI:18420"/>
    </cofactor>
    <cofactor evidence="11">
        <name>Mn(2+)</name>
        <dbReference type="ChEBI" id="CHEBI:29035"/>
    </cofactor>
    <text evidence="11">Magnesium. Can also use manganese.</text>
</comment>
<dbReference type="AlphaFoldDB" id="A0A418WES9"/>
<protein>
    <recommendedName>
        <fullName evidence="2 10">FAD:protein FMN transferase</fullName>
        <ecNumber evidence="1 10">2.7.1.180</ecNumber>
    </recommendedName>
    <alternativeName>
        <fullName evidence="8 10">Flavin transferase</fullName>
    </alternativeName>
</protein>
<dbReference type="Pfam" id="PF02424">
    <property type="entry name" value="ApbE"/>
    <property type="match status" value="1"/>
</dbReference>
<proteinExistence type="inferred from homology"/>
<evidence type="ECO:0000313" key="13">
    <source>
        <dbReference type="Proteomes" id="UP000284605"/>
    </source>
</evidence>
<evidence type="ECO:0000256" key="1">
    <source>
        <dbReference type="ARBA" id="ARBA00011955"/>
    </source>
</evidence>
<dbReference type="PANTHER" id="PTHR30040:SF2">
    <property type="entry name" value="FAD:PROTEIN FMN TRANSFERASE"/>
    <property type="match status" value="1"/>
</dbReference>
<dbReference type="InterPro" id="IPR024932">
    <property type="entry name" value="ApbE"/>
</dbReference>
<evidence type="ECO:0000256" key="9">
    <source>
        <dbReference type="ARBA" id="ARBA00048540"/>
    </source>
</evidence>
<accession>A0A418WES9</accession>
<comment type="similarity">
    <text evidence="10">Belongs to the ApbE family.</text>
</comment>
<comment type="caution">
    <text evidence="12">The sequence shown here is derived from an EMBL/GenBank/DDBJ whole genome shotgun (WGS) entry which is preliminary data.</text>
</comment>
<dbReference type="PROSITE" id="PS51318">
    <property type="entry name" value="TAT"/>
    <property type="match status" value="1"/>
</dbReference>
<keyword evidence="3 10" id="KW-0285">Flavoprotein</keyword>
<feature type="binding site" evidence="11">
    <location>
        <position position="294"/>
    </location>
    <ligand>
        <name>Mg(2+)</name>
        <dbReference type="ChEBI" id="CHEBI:18420"/>
    </ligand>
</feature>
<keyword evidence="6 10" id="KW-0274">FAD</keyword>
<keyword evidence="4 10" id="KW-0808">Transferase</keyword>